<dbReference type="PANTHER" id="PTHR10961:SF7">
    <property type="entry name" value="FAD DEPENDENT OXIDOREDUCTASE DOMAIN-CONTAINING PROTEIN"/>
    <property type="match status" value="1"/>
</dbReference>
<evidence type="ECO:0000313" key="7">
    <source>
        <dbReference type="Proteomes" id="UP001595896"/>
    </source>
</evidence>
<dbReference type="GO" id="GO:0050131">
    <property type="term" value="F:N-methyl-L-amino-acid oxidase activity"/>
    <property type="evidence" value="ECO:0007669"/>
    <property type="project" value="UniProtKB-EC"/>
</dbReference>
<keyword evidence="7" id="KW-1185">Reference proteome</keyword>
<feature type="domain" description="FAD dependent oxidoreductase" evidence="5">
    <location>
        <begin position="3"/>
        <end position="353"/>
    </location>
</feature>
<evidence type="ECO:0000259" key="5">
    <source>
        <dbReference type="Pfam" id="PF01266"/>
    </source>
</evidence>
<evidence type="ECO:0000256" key="2">
    <source>
        <dbReference type="ARBA" id="ARBA00022630"/>
    </source>
</evidence>
<dbReference type="Proteomes" id="UP001595896">
    <property type="component" value="Unassembled WGS sequence"/>
</dbReference>
<accession>A0ABV9NZJ0</accession>
<dbReference type="InterPro" id="IPR006076">
    <property type="entry name" value="FAD-dep_OxRdtase"/>
</dbReference>
<dbReference type="SUPFAM" id="SSF51905">
    <property type="entry name" value="FAD/NAD(P)-binding domain"/>
    <property type="match status" value="1"/>
</dbReference>
<proteinExistence type="predicted"/>
<dbReference type="InterPro" id="IPR036188">
    <property type="entry name" value="FAD/NAD-bd_sf"/>
</dbReference>
<dbReference type="Gene3D" id="3.50.50.60">
    <property type="entry name" value="FAD/NAD(P)-binding domain"/>
    <property type="match status" value="1"/>
</dbReference>
<comment type="cofactor">
    <cofactor evidence="1">
        <name>FAD</name>
        <dbReference type="ChEBI" id="CHEBI:57692"/>
    </cofactor>
</comment>
<evidence type="ECO:0000256" key="3">
    <source>
        <dbReference type="ARBA" id="ARBA00022827"/>
    </source>
</evidence>
<keyword evidence="4 6" id="KW-0560">Oxidoreductase</keyword>
<evidence type="ECO:0000256" key="1">
    <source>
        <dbReference type="ARBA" id="ARBA00001974"/>
    </source>
</evidence>
<keyword evidence="2" id="KW-0285">Flavoprotein</keyword>
<dbReference type="PANTHER" id="PTHR10961">
    <property type="entry name" value="PEROXISOMAL SARCOSINE OXIDASE"/>
    <property type="match status" value="1"/>
</dbReference>
<dbReference type="Gene3D" id="3.30.9.10">
    <property type="entry name" value="D-Amino Acid Oxidase, subunit A, domain 2"/>
    <property type="match status" value="1"/>
</dbReference>
<dbReference type="NCBIfam" id="NF008425">
    <property type="entry name" value="PRK11259.1"/>
    <property type="match status" value="1"/>
</dbReference>
<gene>
    <name evidence="6" type="primary">solA</name>
    <name evidence="6" type="ORF">ACFO4L_11850</name>
</gene>
<dbReference type="InterPro" id="IPR045170">
    <property type="entry name" value="MTOX"/>
</dbReference>
<reference evidence="7" key="1">
    <citation type="journal article" date="2019" name="Int. J. Syst. Evol. Microbiol.">
        <title>The Global Catalogue of Microorganisms (GCM) 10K type strain sequencing project: providing services to taxonomists for standard genome sequencing and annotation.</title>
        <authorList>
            <consortium name="The Broad Institute Genomics Platform"/>
            <consortium name="The Broad Institute Genome Sequencing Center for Infectious Disease"/>
            <person name="Wu L."/>
            <person name="Ma J."/>
        </authorList>
    </citation>
    <scope>NUCLEOTIDE SEQUENCE [LARGE SCALE GENOMIC DNA]</scope>
    <source>
        <strain evidence="7">JCM 12165</strain>
    </source>
</reference>
<protein>
    <submittedName>
        <fullName evidence="6">N-methyl-L-tryptophan oxidase</fullName>
        <ecNumber evidence="6">1.5.3.2</ecNumber>
    </submittedName>
</protein>
<dbReference type="SUPFAM" id="SSF54373">
    <property type="entry name" value="FAD-linked reductases, C-terminal domain"/>
    <property type="match status" value="1"/>
</dbReference>
<sequence length="375" mass="40217">MVDLIIIGAGTMGLAAGYTAAKAGKSVVMLDADDPPHTSGSHHGDTRMIRLAYAEGAQYVPFILRAKSLWEELEHATGEELYVKTGVLGAGKKDGAFVNQMIDSAREYNLPLDVLTAEEANARWEGLALPADYAGCYEPEGGVIYAEKALRVYRREAVAAGAKLYTHTTVQTVEPSADYVTVVTNRGSFTGKHLIVSAGSRSGAVLKQLGLRIPLQPIRKTFSWYEADEALYSANVFPGFAMETADGTFYGFSSVDEAGIKLGRHDGGEAVDPEQLLAPFQAAESADASAFLSRFLRQSGKFKYGNTCLYTMTPDGSFVIDRHPQFPHIAVAAGFSGHGFKFEPAVGEALVQLVEGSGTTMDLTSFTLGRFSDEG</sequence>
<keyword evidence="3" id="KW-0274">FAD</keyword>
<dbReference type="Pfam" id="PF01266">
    <property type="entry name" value="DAO"/>
    <property type="match status" value="1"/>
</dbReference>
<dbReference type="EMBL" id="JBHSGK010000013">
    <property type="protein sequence ID" value="MFC4737284.1"/>
    <property type="molecule type" value="Genomic_DNA"/>
</dbReference>
<evidence type="ECO:0000313" key="6">
    <source>
        <dbReference type="EMBL" id="MFC4737284.1"/>
    </source>
</evidence>
<evidence type="ECO:0000256" key="4">
    <source>
        <dbReference type="ARBA" id="ARBA00023002"/>
    </source>
</evidence>
<dbReference type="EC" id="1.5.3.2" evidence="6"/>
<organism evidence="6 7">
    <name type="scientific">Bacillus daqingensis</name>
    <dbReference type="NCBI Taxonomy" id="872396"/>
    <lineage>
        <taxon>Bacteria</taxon>
        <taxon>Bacillati</taxon>
        <taxon>Bacillota</taxon>
        <taxon>Bacilli</taxon>
        <taxon>Bacillales</taxon>
        <taxon>Bacillaceae</taxon>
        <taxon>Bacillus</taxon>
    </lineage>
</organism>
<dbReference type="RefSeq" id="WP_377909886.1">
    <property type="nucleotide sequence ID" value="NZ_JBHSGK010000013.1"/>
</dbReference>
<name>A0ABV9NZJ0_9BACI</name>
<comment type="caution">
    <text evidence="6">The sequence shown here is derived from an EMBL/GenBank/DDBJ whole genome shotgun (WGS) entry which is preliminary data.</text>
</comment>